<dbReference type="AlphaFoldDB" id="A0A239ARP6"/>
<dbReference type="SUPFAM" id="SSF51569">
    <property type="entry name" value="Aldolase"/>
    <property type="match status" value="1"/>
</dbReference>
<dbReference type="InterPro" id="IPR050246">
    <property type="entry name" value="Class_II_FBP_aldolase"/>
</dbReference>
<feature type="binding site" evidence="2">
    <location>
        <position position="203"/>
    </location>
    <ligand>
        <name>Zn(2+)</name>
        <dbReference type="ChEBI" id="CHEBI:29105"/>
        <label>1</label>
        <note>catalytic</note>
    </ligand>
</feature>
<keyword evidence="2" id="KW-0479">Metal-binding</keyword>
<dbReference type="EMBL" id="FZOJ01000002">
    <property type="protein sequence ID" value="SNR98021.1"/>
    <property type="molecule type" value="Genomic_DNA"/>
</dbReference>
<accession>A0A239ARP6</accession>
<reference evidence="4" key="1">
    <citation type="submission" date="2017-06" db="EMBL/GenBank/DDBJ databases">
        <authorList>
            <person name="Varghese N."/>
            <person name="Submissions S."/>
        </authorList>
    </citation>
    <scope>NUCLEOTIDE SEQUENCE [LARGE SCALE GENOMIC DNA]</scope>
    <source>
        <strain evidence="4">SCA</strain>
    </source>
</reference>
<feature type="active site" description="Proton donor" evidence="1">
    <location>
        <position position="81"/>
    </location>
</feature>
<feature type="binding site" evidence="2">
    <location>
        <position position="133"/>
    </location>
    <ligand>
        <name>Zn(2+)</name>
        <dbReference type="ChEBI" id="CHEBI:29105"/>
        <label>2</label>
    </ligand>
</feature>
<dbReference type="Gene3D" id="3.20.20.70">
    <property type="entry name" value="Aldolase class I"/>
    <property type="match status" value="1"/>
</dbReference>
<protein>
    <submittedName>
        <fullName evidence="3">Fructose-bisphosphate aldolase, class II</fullName>
    </submittedName>
</protein>
<sequence>MLVNLKETLKGIKEKKCAVAGFNVFGYEDASAVIKAAEALKAPVILMTNKVAVAHMPIEYYGLLFTAMAKDAKVPVCIHLDHATDIDLVKRAIDSGFTSVMYDGSQLSIEENIKNTKKVIALAHPLNVSVEAEIGAVGYSGVEGYKEVYTEPEEAKHFAEATGVDALAVAIGTLHRMETQGAKIQFDRLKAIQGVTDVPLVIHGSTGITDEDLSKLTNYHVAKVNIGTALRMMFGKTLREEILNNPNEFDRIPLFKKPMIKVEEEAKKKMQLLGF</sequence>
<dbReference type="NCBIfam" id="TIGR00167">
    <property type="entry name" value="cbbA"/>
    <property type="match status" value="1"/>
</dbReference>
<dbReference type="OrthoDB" id="9803995at2"/>
<dbReference type="InterPro" id="IPR013785">
    <property type="entry name" value="Aldolase_TIM"/>
</dbReference>
<dbReference type="PIRSF" id="PIRSF001359">
    <property type="entry name" value="F_bP_aldolase_II"/>
    <property type="match status" value="1"/>
</dbReference>
<keyword evidence="2" id="KW-0862">Zinc</keyword>
<dbReference type="GO" id="GO:0008270">
    <property type="term" value="F:zinc ion binding"/>
    <property type="evidence" value="ECO:0007669"/>
    <property type="project" value="InterPro"/>
</dbReference>
<dbReference type="InterPro" id="IPR000771">
    <property type="entry name" value="FBA_II"/>
</dbReference>
<dbReference type="PANTHER" id="PTHR30304">
    <property type="entry name" value="D-TAGATOSE-1,6-BISPHOSPHATE ALDOLASE"/>
    <property type="match status" value="1"/>
</dbReference>
<dbReference type="CDD" id="cd00947">
    <property type="entry name" value="TBP_aldolase_IIB"/>
    <property type="match status" value="1"/>
</dbReference>
<gene>
    <name evidence="3" type="ORF">SAMN05446037_1002205</name>
</gene>
<dbReference type="PANTHER" id="PTHR30304:SF0">
    <property type="entry name" value="D-TAGATOSE-1,6-BISPHOSPHATE ALDOLASE SUBUNIT GATY-RELATED"/>
    <property type="match status" value="1"/>
</dbReference>
<evidence type="ECO:0000313" key="4">
    <source>
        <dbReference type="Proteomes" id="UP000198304"/>
    </source>
</evidence>
<feature type="binding site" evidence="2">
    <location>
        <position position="175"/>
    </location>
    <ligand>
        <name>Zn(2+)</name>
        <dbReference type="ChEBI" id="CHEBI:29105"/>
        <label>1</label>
        <note>catalytic</note>
    </ligand>
</feature>
<dbReference type="GO" id="GO:0016832">
    <property type="term" value="F:aldehyde-lyase activity"/>
    <property type="evidence" value="ECO:0007669"/>
    <property type="project" value="InterPro"/>
</dbReference>
<comment type="cofactor">
    <cofactor evidence="2">
        <name>Zn(2+)</name>
        <dbReference type="ChEBI" id="CHEBI:29105"/>
    </cofactor>
    <text evidence="2">Binds 2 Zn(2+) ions per subunit. One is catalytic and the other provides a structural contribution.</text>
</comment>
<evidence type="ECO:0000256" key="1">
    <source>
        <dbReference type="PIRSR" id="PIRSR001359-1"/>
    </source>
</evidence>
<name>A0A239ARP6_9FIRM</name>
<evidence type="ECO:0000256" key="2">
    <source>
        <dbReference type="PIRSR" id="PIRSR001359-3"/>
    </source>
</evidence>
<keyword evidence="4" id="KW-1185">Reference proteome</keyword>
<dbReference type="RefSeq" id="WP_089281391.1">
    <property type="nucleotide sequence ID" value="NZ_FZOJ01000002.1"/>
</dbReference>
<organism evidence="3 4">
    <name type="scientific">Anaerovirgula multivorans</name>
    <dbReference type="NCBI Taxonomy" id="312168"/>
    <lineage>
        <taxon>Bacteria</taxon>
        <taxon>Bacillati</taxon>
        <taxon>Bacillota</taxon>
        <taxon>Clostridia</taxon>
        <taxon>Peptostreptococcales</taxon>
        <taxon>Natronincolaceae</taxon>
        <taxon>Anaerovirgula</taxon>
    </lineage>
</organism>
<proteinExistence type="predicted"/>
<feature type="binding site" evidence="2">
    <location>
        <position position="103"/>
    </location>
    <ligand>
        <name>Zn(2+)</name>
        <dbReference type="ChEBI" id="CHEBI:29105"/>
        <label>2</label>
    </ligand>
</feature>
<dbReference type="Pfam" id="PF01116">
    <property type="entry name" value="F_bP_aldolase"/>
    <property type="match status" value="1"/>
</dbReference>
<dbReference type="GO" id="GO:0005975">
    <property type="term" value="P:carbohydrate metabolic process"/>
    <property type="evidence" value="ECO:0007669"/>
    <property type="project" value="InterPro"/>
</dbReference>
<dbReference type="Proteomes" id="UP000198304">
    <property type="component" value="Unassembled WGS sequence"/>
</dbReference>
<feature type="binding site" evidence="2">
    <location>
        <position position="82"/>
    </location>
    <ligand>
        <name>Zn(2+)</name>
        <dbReference type="ChEBI" id="CHEBI:29105"/>
        <label>1</label>
        <note>catalytic</note>
    </ligand>
</feature>
<evidence type="ECO:0000313" key="3">
    <source>
        <dbReference type="EMBL" id="SNR98021.1"/>
    </source>
</evidence>